<evidence type="ECO:0000313" key="3">
    <source>
        <dbReference type="Proteomes" id="UP000535838"/>
    </source>
</evidence>
<gene>
    <name evidence="2" type="ORF">H7B67_00330</name>
</gene>
<keyword evidence="3" id="KW-1185">Reference proteome</keyword>
<dbReference type="GO" id="GO:0008168">
    <property type="term" value="F:methyltransferase activity"/>
    <property type="evidence" value="ECO:0007669"/>
    <property type="project" value="UniProtKB-KW"/>
</dbReference>
<sequence>MFKHIQWLEKVIEVASGNQNVVIFGCGSSGRRTLAFLVEKEVNVVAFSDNNSDKWGQVINDIKVVPPHELQTNYKNSLVIISSQWSKEINEQLNSLEVRNKLIFSYDDSVVSNLEPIEQVYNMLSDDDSRSAFEGVMLYRLTRNPDDLFVAPYQQYFHPHVQPVEHETVIDGGAFIGDTVKKFMDKQSGNLRIYSFEPCKDTFEKLTSFIKENQLGQVVTPIGEGLADKRNFAYLNKRNPKNPAGYRIVNNSSEVTEDIRINSLDNIVDEFQIKRIDLIKLDIEGSELVAILGAEQTIKKHAPKLQICLYHKPKDIFELPLLIEEMFKEHRYTYYFGHHHRGPWETVLYAIPAKR</sequence>
<reference evidence="2 3" key="1">
    <citation type="submission" date="2020-08" db="EMBL/GenBank/DDBJ databases">
        <title>Cohnella phylogeny.</title>
        <authorList>
            <person name="Dunlap C."/>
        </authorList>
    </citation>
    <scope>NUCLEOTIDE SEQUENCE [LARGE SCALE GENOMIC DNA]</scope>
    <source>
        <strain evidence="2 3">DSM 25241</strain>
    </source>
</reference>
<dbReference type="Pfam" id="PF05050">
    <property type="entry name" value="Methyltransf_21"/>
    <property type="match status" value="1"/>
</dbReference>
<dbReference type="NCBIfam" id="TIGR01444">
    <property type="entry name" value="fkbM_fam"/>
    <property type="match status" value="1"/>
</dbReference>
<comment type="caution">
    <text evidence="2">The sequence shown here is derived from an EMBL/GenBank/DDBJ whole genome shotgun (WGS) entry which is preliminary data.</text>
</comment>
<dbReference type="RefSeq" id="WP_185117811.1">
    <property type="nucleotide sequence ID" value="NZ_JACJVQ010000001.1"/>
</dbReference>
<dbReference type="PANTHER" id="PTHR34203:SF15">
    <property type="entry name" value="SLL1173 PROTEIN"/>
    <property type="match status" value="1"/>
</dbReference>
<keyword evidence="2" id="KW-0808">Transferase</keyword>
<dbReference type="Gene3D" id="3.40.50.720">
    <property type="entry name" value="NAD(P)-binding Rossmann-like Domain"/>
    <property type="match status" value="1"/>
</dbReference>
<evidence type="ECO:0000313" key="2">
    <source>
        <dbReference type="EMBL" id="MBB6632568.1"/>
    </source>
</evidence>
<dbReference type="InterPro" id="IPR029063">
    <property type="entry name" value="SAM-dependent_MTases_sf"/>
</dbReference>
<organism evidence="2 3">
    <name type="scientific">Cohnella thailandensis</name>
    <dbReference type="NCBI Taxonomy" id="557557"/>
    <lineage>
        <taxon>Bacteria</taxon>
        <taxon>Bacillati</taxon>
        <taxon>Bacillota</taxon>
        <taxon>Bacilli</taxon>
        <taxon>Bacillales</taxon>
        <taxon>Paenibacillaceae</taxon>
        <taxon>Cohnella</taxon>
    </lineage>
</organism>
<dbReference type="Gene3D" id="3.40.50.150">
    <property type="entry name" value="Vaccinia Virus protein VP39"/>
    <property type="match status" value="1"/>
</dbReference>
<dbReference type="AlphaFoldDB" id="A0A841SQZ4"/>
<protein>
    <submittedName>
        <fullName evidence="2">FkbM family methyltransferase</fullName>
    </submittedName>
</protein>
<dbReference type="Proteomes" id="UP000535838">
    <property type="component" value="Unassembled WGS sequence"/>
</dbReference>
<dbReference type="PROSITE" id="PS51257">
    <property type="entry name" value="PROKAR_LIPOPROTEIN"/>
    <property type="match status" value="1"/>
</dbReference>
<accession>A0A841SQZ4</accession>
<feature type="domain" description="Methyltransferase FkbM" evidence="1">
    <location>
        <begin position="171"/>
        <end position="333"/>
    </location>
</feature>
<dbReference type="InterPro" id="IPR006342">
    <property type="entry name" value="FkbM_mtfrase"/>
</dbReference>
<dbReference type="SUPFAM" id="SSF53335">
    <property type="entry name" value="S-adenosyl-L-methionine-dependent methyltransferases"/>
    <property type="match status" value="1"/>
</dbReference>
<dbReference type="InterPro" id="IPR052514">
    <property type="entry name" value="SAM-dependent_MTase"/>
</dbReference>
<name>A0A841SQZ4_9BACL</name>
<evidence type="ECO:0000259" key="1">
    <source>
        <dbReference type="Pfam" id="PF05050"/>
    </source>
</evidence>
<keyword evidence="2" id="KW-0489">Methyltransferase</keyword>
<dbReference type="GO" id="GO:0032259">
    <property type="term" value="P:methylation"/>
    <property type="evidence" value="ECO:0007669"/>
    <property type="project" value="UniProtKB-KW"/>
</dbReference>
<dbReference type="PANTHER" id="PTHR34203">
    <property type="entry name" value="METHYLTRANSFERASE, FKBM FAMILY PROTEIN"/>
    <property type="match status" value="1"/>
</dbReference>
<dbReference type="EMBL" id="JACJVQ010000001">
    <property type="protein sequence ID" value="MBB6632568.1"/>
    <property type="molecule type" value="Genomic_DNA"/>
</dbReference>
<proteinExistence type="predicted"/>